<dbReference type="Pfam" id="PF01966">
    <property type="entry name" value="HD"/>
    <property type="match status" value="1"/>
</dbReference>
<sequence length="187" mass="19496">MDVIAVPDEAARLLADAGAPPRLVAHGDLVHGAAVALLAWLADRHPGLPVDAGAVRFGAAVHDIGKTEHPGELTGPGRLHEAAGERLLLSRGVPARLAGFCATHGDWSAEGRTLEDLLVSLSDKIWKGARVEGLELLVTRRLAEAAELPAWEVFASLDDVLRELADGADARLAHQARHAVAPPGTGG</sequence>
<protein>
    <submittedName>
        <fullName evidence="2">HD domain-containing protein</fullName>
    </submittedName>
</protein>
<dbReference type="EMBL" id="JAUUCC010000054">
    <property type="protein sequence ID" value="MEE2052788.1"/>
    <property type="molecule type" value="Genomic_DNA"/>
</dbReference>
<dbReference type="SUPFAM" id="SSF109604">
    <property type="entry name" value="HD-domain/PDEase-like"/>
    <property type="match status" value="1"/>
</dbReference>
<dbReference type="Proteomes" id="UP001348641">
    <property type="component" value="Unassembled WGS sequence"/>
</dbReference>
<dbReference type="RefSeq" id="WP_330159789.1">
    <property type="nucleotide sequence ID" value="NZ_BAAAJA010000005.1"/>
</dbReference>
<organism evidence="2 3">
    <name type="scientific">Nocardiopsis tropica</name>
    <dbReference type="NCBI Taxonomy" id="109330"/>
    <lineage>
        <taxon>Bacteria</taxon>
        <taxon>Bacillati</taxon>
        <taxon>Actinomycetota</taxon>
        <taxon>Actinomycetes</taxon>
        <taxon>Streptosporangiales</taxon>
        <taxon>Nocardiopsidaceae</taxon>
        <taxon>Nocardiopsis</taxon>
    </lineage>
</organism>
<dbReference type="InterPro" id="IPR006674">
    <property type="entry name" value="HD_domain"/>
</dbReference>
<reference evidence="2 3" key="1">
    <citation type="submission" date="2023-07" db="EMBL/GenBank/DDBJ databases">
        <authorList>
            <person name="Girao M."/>
            <person name="Carvalho M.F."/>
        </authorList>
    </citation>
    <scope>NUCLEOTIDE SEQUENCE [LARGE SCALE GENOMIC DNA]</scope>
    <source>
        <strain evidence="2 3">66/93</strain>
    </source>
</reference>
<feature type="domain" description="HD" evidence="1">
    <location>
        <begin position="35"/>
        <end position="125"/>
    </location>
</feature>
<evidence type="ECO:0000313" key="2">
    <source>
        <dbReference type="EMBL" id="MEE2052788.1"/>
    </source>
</evidence>
<evidence type="ECO:0000313" key="3">
    <source>
        <dbReference type="Proteomes" id="UP001348641"/>
    </source>
</evidence>
<evidence type="ECO:0000259" key="1">
    <source>
        <dbReference type="Pfam" id="PF01966"/>
    </source>
</evidence>
<gene>
    <name evidence="2" type="ORF">Q8A49_19995</name>
</gene>
<comment type="caution">
    <text evidence="2">The sequence shown here is derived from an EMBL/GenBank/DDBJ whole genome shotgun (WGS) entry which is preliminary data.</text>
</comment>
<name>A0ABU7KU22_9ACTN</name>
<proteinExistence type="predicted"/>
<accession>A0ABU7KU22</accession>